<feature type="non-terminal residue" evidence="1">
    <location>
        <position position="1"/>
    </location>
</feature>
<keyword evidence="2" id="KW-1185">Reference proteome</keyword>
<evidence type="ECO:0000313" key="1">
    <source>
        <dbReference type="EMBL" id="KAL0156824.1"/>
    </source>
</evidence>
<reference evidence="1 2" key="1">
    <citation type="submission" date="2024-05" db="EMBL/GenBank/DDBJ databases">
        <title>Genome sequencing and assembly of Indian major carp, Cirrhinus mrigala (Hamilton, 1822).</title>
        <authorList>
            <person name="Mohindra V."/>
            <person name="Chowdhury L.M."/>
            <person name="Lal K."/>
            <person name="Jena J.K."/>
        </authorList>
    </citation>
    <scope>NUCLEOTIDE SEQUENCE [LARGE SCALE GENOMIC DNA]</scope>
    <source>
        <strain evidence="1">CM1030</strain>
        <tissue evidence="1">Blood</tissue>
    </source>
</reference>
<sequence>TRFPRPASPLQDVATIVGSREQLAVLLQLYDHQLQHEGTTGWDSLLWVVNQ</sequence>
<protein>
    <submittedName>
        <fullName evidence="1">Uncharacterized protein</fullName>
    </submittedName>
</protein>
<organism evidence="1 2">
    <name type="scientific">Cirrhinus mrigala</name>
    <name type="common">Mrigala</name>
    <dbReference type="NCBI Taxonomy" id="683832"/>
    <lineage>
        <taxon>Eukaryota</taxon>
        <taxon>Metazoa</taxon>
        <taxon>Chordata</taxon>
        <taxon>Craniata</taxon>
        <taxon>Vertebrata</taxon>
        <taxon>Euteleostomi</taxon>
        <taxon>Actinopterygii</taxon>
        <taxon>Neopterygii</taxon>
        <taxon>Teleostei</taxon>
        <taxon>Ostariophysi</taxon>
        <taxon>Cypriniformes</taxon>
        <taxon>Cyprinidae</taxon>
        <taxon>Labeoninae</taxon>
        <taxon>Labeonini</taxon>
        <taxon>Cirrhinus</taxon>
    </lineage>
</organism>
<name>A0ABD0N3W6_CIRMR</name>
<dbReference type="EMBL" id="JAMKFB020000024">
    <property type="protein sequence ID" value="KAL0156824.1"/>
    <property type="molecule type" value="Genomic_DNA"/>
</dbReference>
<proteinExistence type="predicted"/>
<dbReference type="AlphaFoldDB" id="A0ABD0N3W6"/>
<dbReference type="Proteomes" id="UP001529510">
    <property type="component" value="Unassembled WGS sequence"/>
</dbReference>
<comment type="caution">
    <text evidence="1">The sequence shown here is derived from an EMBL/GenBank/DDBJ whole genome shotgun (WGS) entry which is preliminary data.</text>
</comment>
<gene>
    <name evidence="1" type="ORF">M9458_048070</name>
</gene>
<evidence type="ECO:0000313" key="2">
    <source>
        <dbReference type="Proteomes" id="UP001529510"/>
    </source>
</evidence>
<accession>A0ABD0N3W6</accession>
<feature type="non-terminal residue" evidence="1">
    <location>
        <position position="51"/>
    </location>
</feature>